<keyword evidence="9" id="KW-0809">Transit peptide</keyword>
<dbReference type="InterPro" id="IPR027417">
    <property type="entry name" value="P-loop_NTPase"/>
</dbReference>
<dbReference type="InterPro" id="IPR001650">
    <property type="entry name" value="Helicase_C-like"/>
</dbReference>
<keyword evidence="10" id="KW-0496">Mitochondrion</keyword>
<dbReference type="Gene3D" id="1.20.1250.20">
    <property type="entry name" value="MFS general substrate transporter like domains"/>
    <property type="match status" value="1"/>
</dbReference>
<evidence type="ECO:0000259" key="13">
    <source>
        <dbReference type="SMART" id="SM00490"/>
    </source>
</evidence>
<evidence type="ECO:0000256" key="10">
    <source>
        <dbReference type="ARBA" id="ARBA00023128"/>
    </source>
</evidence>
<evidence type="ECO:0000313" key="14">
    <source>
        <dbReference type="EMBL" id="CAK7227687.1"/>
    </source>
</evidence>
<dbReference type="EC" id="3.6.4.13" evidence="4"/>
<sequence length="925" mass="101768">MGYCIAMYTIASYATGGLGLSQTQAAALQSLLAVGFLVGRPLTGILLDVGGRIDVAILLNLAAGVSCWALWMPARSFTLLAVFALVQGSRPPIFPAMNALLDAVRARSPCALHLVRAYSTSIVQRVESANFPEMRRLVDDLADSYSEGGDGRNNRGRHERGQSTRQGGGGGSIGRGPMRNMHGSDRDTKFSRSGPQAGDVRKFKLFGALVENRFDRVLERLGKWSATNREMLALGLHSQGDVERQARLFRGAIDQCVRLALSKNLVSKADNRLFWSLRRAFVREDTSGLDKELRFAFQSFIFRPSLTPAVNNLQENIADFRFPYEWYPATRTMQRTIHLHVGPTNSGKTYRALLALENAKSGIYAGPLRLLAHEIYARFLAKGRPCALITGEEQRFPTADGTPVDPLNPGSPLSGDGAQRMADSYFQSCTVEMTPLNRRVDVAVIDEIQMIADPERGWAWTQAFLGVQAAEVHLCGEERSIDLIQALCARIGDKCVVHKYQRLSALQTMNESLRGDFSNLRKGDAVVSFSRVVLHSLKAGIEQATGRRCAIVYGSLPPETRAQQAALFNDPDNDYDFLVASDAIGMGLNLEVKRVIFETSTKHDGVTFRHLNVPEVKQIGGRAGRFRTAAAAIKSDSTGDAQGGGAGPSSSQAESSAPIPDAKTRWGTPGFVTTLDDEDLPIVQTAFQSEAPPLEAAGIQPPVFAVEQFARYFPPETPFSFILTRMRELAKVSGLFQMCSPKESIDICNVIEPYRMTIYDRCIFISSPTSLRDPGQREVLGAYARCVSEMRGGALLDIPEVNLEILDVERAEDFEGGPSKYLVQLEALHKAITLYLWLSYRYVGVFSSQQLAFHVKALVEKKIDEYLNQLTFVPEAQQRRAKTARYLAERRERQQEKSKFLVDGMDEATAGGAEAEAGRASAIAR</sequence>
<accession>A0ABP0C7S2</accession>
<evidence type="ECO:0000313" key="15">
    <source>
        <dbReference type="Proteomes" id="UP001642405"/>
    </source>
</evidence>
<comment type="catalytic activity">
    <reaction evidence="11">
        <text>ATP + H2O = ADP + phosphate + H(+)</text>
        <dbReference type="Rhea" id="RHEA:13065"/>
        <dbReference type="ChEBI" id="CHEBI:15377"/>
        <dbReference type="ChEBI" id="CHEBI:15378"/>
        <dbReference type="ChEBI" id="CHEBI:30616"/>
        <dbReference type="ChEBI" id="CHEBI:43474"/>
        <dbReference type="ChEBI" id="CHEBI:456216"/>
        <dbReference type="EC" id="3.6.4.13"/>
    </reaction>
</comment>
<keyword evidence="5" id="KW-0547">Nucleotide-binding</keyword>
<dbReference type="InterPro" id="IPR036259">
    <property type="entry name" value="MFS_trans_sf"/>
</dbReference>
<dbReference type="GO" id="GO:0003724">
    <property type="term" value="F:RNA helicase activity"/>
    <property type="evidence" value="ECO:0007669"/>
    <property type="project" value="UniProtKB-EC"/>
</dbReference>
<feature type="domain" description="Helicase C-terminal" evidence="13">
    <location>
        <begin position="535"/>
        <end position="627"/>
    </location>
</feature>
<comment type="cofactor">
    <cofactor evidence="2">
        <name>Mg(2+)</name>
        <dbReference type="ChEBI" id="CHEBI:18420"/>
    </cofactor>
</comment>
<dbReference type="InterPro" id="IPR041082">
    <property type="entry name" value="Suv3_C_1"/>
</dbReference>
<dbReference type="Pfam" id="PF12513">
    <property type="entry name" value="SUV3_C"/>
    <property type="match status" value="1"/>
</dbReference>
<protein>
    <recommendedName>
        <fullName evidence="4">RNA helicase</fullName>
        <ecNumber evidence="4">3.6.4.13</ecNumber>
    </recommendedName>
</protein>
<evidence type="ECO:0000256" key="8">
    <source>
        <dbReference type="ARBA" id="ARBA00022840"/>
    </source>
</evidence>
<dbReference type="InterPro" id="IPR055206">
    <property type="entry name" value="DEXQc_SUV3"/>
</dbReference>
<feature type="region of interest" description="Disordered" evidence="12">
    <location>
        <begin position="634"/>
        <end position="670"/>
    </location>
</feature>
<dbReference type="SUPFAM" id="SSF103473">
    <property type="entry name" value="MFS general substrate transporter"/>
    <property type="match status" value="1"/>
</dbReference>
<gene>
    <name evidence="14" type="primary">SUV3</name>
    <name evidence="14" type="ORF">SCUCBS95973_006628</name>
</gene>
<comment type="cofactor">
    <cofactor evidence="1">
        <name>Mn(2+)</name>
        <dbReference type="ChEBI" id="CHEBI:29035"/>
    </cofactor>
</comment>
<keyword evidence="6 14" id="KW-0378">Hydrolase</keyword>
<dbReference type="InterPro" id="IPR044774">
    <property type="entry name" value="Suv3_DEXQc"/>
</dbReference>
<evidence type="ECO:0000256" key="12">
    <source>
        <dbReference type="SAM" id="MobiDB-lite"/>
    </source>
</evidence>
<dbReference type="SUPFAM" id="SSF52540">
    <property type="entry name" value="P-loop containing nucleoside triphosphate hydrolases"/>
    <property type="match status" value="1"/>
</dbReference>
<dbReference type="Pfam" id="PF00271">
    <property type="entry name" value="Helicase_C"/>
    <property type="match status" value="1"/>
</dbReference>
<dbReference type="CDD" id="cd18805">
    <property type="entry name" value="SF2_C_suv3"/>
    <property type="match status" value="1"/>
</dbReference>
<evidence type="ECO:0000256" key="4">
    <source>
        <dbReference type="ARBA" id="ARBA00012552"/>
    </source>
</evidence>
<dbReference type="GO" id="GO:0016787">
    <property type="term" value="F:hydrolase activity"/>
    <property type="evidence" value="ECO:0007669"/>
    <property type="project" value="UniProtKB-KW"/>
</dbReference>
<keyword evidence="7 14" id="KW-0347">Helicase</keyword>
<evidence type="ECO:0000256" key="3">
    <source>
        <dbReference type="ARBA" id="ARBA00004173"/>
    </source>
</evidence>
<organism evidence="14 15">
    <name type="scientific">Sporothrix curviconia</name>
    <dbReference type="NCBI Taxonomy" id="1260050"/>
    <lineage>
        <taxon>Eukaryota</taxon>
        <taxon>Fungi</taxon>
        <taxon>Dikarya</taxon>
        <taxon>Ascomycota</taxon>
        <taxon>Pezizomycotina</taxon>
        <taxon>Sordariomycetes</taxon>
        <taxon>Sordariomycetidae</taxon>
        <taxon>Ophiostomatales</taxon>
        <taxon>Ophiostomataceae</taxon>
        <taxon>Sporothrix</taxon>
    </lineage>
</organism>
<keyword evidence="8" id="KW-0067">ATP-binding</keyword>
<dbReference type="PANTHER" id="PTHR12131">
    <property type="entry name" value="ATP-DEPENDENT RNA AND DNA HELICASE"/>
    <property type="match status" value="1"/>
</dbReference>
<dbReference type="InterPro" id="IPR050699">
    <property type="entry name" value="RNA-DNA_Helicase"/>
</dbReference>
<dbReference type="EMBL" id="CAWUHB010000040">
    <property type="protein sequence ID" value="CAK7227687.1"/>
    <property type="molecule type" value="Genomic_DNA"/>
</dbReference>
<dbReference type="SMART" id="SM00490">
    <property type="entry name" value="HELICc"/>
    <property type="match status" value="1"/>
</dbReference>
<dbReference type="Proteomes" id="UP001642405">
    <property type="component" value="Unassembled WGS sequence"/>
</dbReference>
<feature type="region of interest" description="Disordered" evidence="12">
    <location>
        <begin position="143"/>
        <end position="196"/>
    </location>
</feature>
<evidence type="ECO:0000256" key="11">
    <source>
        <dbReference type="ARBA" id="ARBA00047984"/>
    </source>
</evidence>
<dbReference type="CDD" id="cd17913">
    <property type="entry name" value="DEXQc_Suv3"/>
    <property type="match status" value="1"/>
</dbReference>
<comment type="subcellular location">
    <subcellularLocation>
        <location evidence="3">Mitochondrion</location>
    </subcellularLocation>
</comment>
<reference evidence="14 15" key="1">
    <citation type="submission" date="2024-01" db="EMBL/GenBank/DDBJ databases">
        <authorList>
            <person name="Allen C."/>
            <person name="Tagirdzhanova G."/>
        </authorList>
    </citation>
    <scope>NUCLEOTIDE SEQUENCE [LARGE SCALE GENOMIC DNA]</scope>
</reference>
<dbReference type="Gene3D" id="1.20.58.1080">
    <property type="match status" value="1"/>
</dbReference>
<evidence type="ECO:0000256" key="9">
    <source>
        <dbReference type="ARBA" id="ARBA00022946"/>
    </source>
</evidence>
<name>A0ABP0C7S2_9PEZI</name>
<feature type="compositionally biased region" description="Low complexity" evidence="12">
    <location>
        <begin position="648"/>
        <end position="658"/>
    </location>
</feature>
<dbReference type="PANTHER" id="PTHR12131:SF1">
    <property type="entry name" value="ATP-DEPENDENT RNA HELICASE SUPV3L1, MITOCHONDRIAL-RELATED"/>
    <property type="match status" value="1"/>
</dbReference>
<dbReference type="Gene3D" id="3.40.50.300">
    <property type="entry name" value="P-loop containing nucleotide triphosphate hydrolases"/>
    <property type="match status" value="2"/>
</dbReference>
<dbReference type="Gene3D" id="1.20.272.40">
    <property type="match status" value="1"/>
</dbReference>
<evidence type="ECO:0000256" key="1">
    <source>
        <dbReference type="ARBA" id="ARBA00001936"/>
    </source>
</evidence>
<evidence type="ECO:0000256" key="2">
    <source>
        <dbReference type="ARBA" id="ARBA00001946"/>
    </source>
</evidence>
<dbReference type="Pfam" id="PF18147">
    <property type="entry name" value="Suv3_C_1"/>
    <property type="match status" value="1"/>
</dbReference>
<evidence type="ECO:0000256" key="7">
    <source>
        <dbReference type="ARBA" id="ARBA00022806"/>
    </source>
</evidence>
<dbReference type="InterPro" id="IPR022192">
    <property type="entry name" value="SUV3_C"/>
</dbReference>
<comment type="caution">
    <text evidence="14">The sequence shown here is derived from an EMBL/GenBank/DDBJ whole genome shotgun (WGS) entry which is preliminary data.</text>
</comment>
<evidence type="ECO:0000256" key="6">
    <source>
        <dbReference type="ARBA" id="ARBA00022801"/>
    </source>
</evidence>
<keyword evidence="15" id="KW-1185">Reference proteome</keyword>
<proteinExistence type="predicted"/>
<evidence type="ECO:0000256" key="5">
    <source>
        <dbReference type="ARBA" id="ARBA00022741"/>
    </source>
</evidence>
<dbReference type="Pfam" id="PF22527">
    <property type="entry name" value="DEXQc_Suv3"/>
    <property type="match status" value="1"/>
</dbReference>